<evidence type="ECO:0000256" key="3">
    <source>
        <dbReference type="ARBA" id="ARBA00009370"/>
    </source>
</evidence>
<evidence type="ECO:0000256" key="6">
    <source>
        <dbReference type="ARBA" id="ARBA00022475"/>
    </source>
</evidence>
<reference evidence="14 15" key="1">
    <citation type="submission" date="2018-10" db="EMBL/GenBank/DDBJ databases">
        <title>Comparative functional genomics of the obligate endosymbiont Buchnera aphidicola.</title>
        <authorList>
            <person name="Chong R.A."/>
        </authorList>
    </citation>
    <scope>NUCLEOTIDE SEQUENCE [LARGE SCALE GENOMIC DNA]</scope>
    <source>
        <strain evidence="14 15">Tma</strain>
    </source>
</reference>
<evidence type="ECO:0000256" key="2">
    <source>
        <dbReference type="ARBA" id="ARBA00004651"/>
    </source>
</evidence>
<comment type="catalytic activity">
    <reaction evidence="1 12">
        <text>Cleavage of hydrophobic, N-terminal signal or leader sequences from secreted and periplasmic proteins.</text>
        <dbReference type="EC" id="3.4.21.89"/>
    </reaction>
</comment>
<dbReference type="SUPFAM" id="SSF51306">
    <property type="entry name" value="LexA/Signal peptidase"/>
    <property type="match status" value="1"/>
</dbReference>
<dbReference type="InterPro" id="IPR000223">
    <property type="entry name" value="Pept_S26A_signal_pept_1"/>
</dbReference>
<dbReference type="InterPro" id="IPR019758">
    <property type="entry name" value="Pept_S26A_signal_pept_1_CS"/>
</dbReference>
<comment type="subcellular location">
    <subcellularLocation>
        <location evidence="2">Cell membrane</location>
        <topology evidence="2">Multi-pass membrane protein</topology>
    </subcellularLocation>
    <subcellularLocation>
        <location evidence="12">Membrane</location>
        <topology evidence="12">Multi-pass membrane protein</topology>
    </subcellularLocation>
</comment>
<dbReference type="PROSITE" id="PS00760">
    <property type="entry name" value="SPASE_I_2"/>
    <property type="match status" value="1"/>
</dbReference>
<dbReference type="GO" id="GO:0006465">
    <property type="term" value="P:signal peptide processing"/>
    <property type="evidence" value="ECO:0007669"/>
    <property type="project" value="InterPro"/>
</dbReference>
<dbReference type="PROSITE" id="PS00761">
    <property type="entry name" value="SPASE_I_3"/>
    <property type="match status" value="1"/>
</dbReference>
<accession>A0A4D6YPI8</accession>
<feature type="transmembrane region" description="Helical" evidence="12">
    <location>
        <begin position="6"/>
        <end position="22"/>
    </location>
</feature>
<dbReference type="NCBIfam" id="NF008114">
    <property type="entry name" value="PRK10861.1"/>
    <property type="match status" value="1"/>
</dbReference>
<keyword evidence="6" id="KW-1003">Cell membrane</keyword>
<keyword evidence="7 12" id="KW-0812">Transmembrane</keyword>
<feature type="active site" evidence="11">
    <location>
        <position position="145"/>
    </location>
</feature>
<dbReference type="Gene3D" id="2.10.109.10">
    <property type="entry name" value="Umud Fragment, subunit A"/>
    <property type="match status" value="1"/>
</dbReference>
<keyword evidence="12" id="KW-0645">Protease</keyword>
<dbReference type="Pfam" id="PF10502">
    <property type="entry name" value="Peptidase_S26"/>
    <property type="match status" value="1"/>
</dbReference>
<evidence type="ECO:0000256" key="4">
    <source>
        <dbReference type="ARBA" id="ARBA00013208"/>
    </source>
</evidence>
<evidence type="ECO:0000256" key="9">
    <source>
        <dbReference type="ARBA" id="ARBA00022989"/>
    </source>
</evidence>
<dbReference type="RefSeq" id="WP_158349440.1">
    <property type="nucleotide sequence ID" value="NZ_CP032996.1"/>
</dbReference>
<proteinExistence type="inferred from homology"/>
<evidence type="ECO:0000256" key="12">
    <source>
        <dbReference type="RuleBase" id="RU362042"/>
    </source>
</evidence>
<dbReference type="GO" id="GO:0004252">
    <property type="term" value="F:serine-type endopeptidase activity"/>
    <property type="evidence" value="ECO:0007669"/>
    <property type="project" value="InterPro"/>
</dbReference>
<dbReference type="PANTHER" id="PTHR43390:SF1">
    <property type="entry name" value="CHLOROPLAST PROCESSING PEPTIDASE"/>
    <property type="match status" value="1"/>
</dbReference>
<dbReference type="PRINTS" id="PR00727">
    <property type="entry name" value="LEADERPTASE"/>
</dbReference>
<dbReference type="AlphaFoldDB" id="A0A4D6YPI8"/>
<name>A0A4D6YPI8_9GAMM</name>
<keyword evidence="10 12" id="KW-0472">Membrane</keyword>
<keyword evidence="15" id="KW-1185">Reference proteome</keyword>
<protein>
    <recommendedName>
        <fullName evidence="5 12">Signal peptidase I</fullName>
        <ecNumber evidence="4 12">3.4.21.89</ecNumber>
    </recommendedName>
</protein>
<evidence type="ECO:0000256" key="11">
    <source>
        <dbReference type="PIRSR" id="PIRSR600223-1"/>
    </source>
</evidence>
<feature type="transmembrane region" description="Helical" evidence="12">
    <location>
        <begin position="59"/>
        <end position="82"/>
    </location>
</feature>
<dbReference type="InterPro" id="IPR036286">
    <property type="entry name" value="LexA/Signal_pep-like_sf"/>
</dbReference>
<dbReference type="Gene3D" id="2.170.230.10">
    <property type="match status" value="1"/>
</dbReference>
<dbReference type="Proteomes" id="UP000298603">
    <property type="component" value="Chromosome"/>
</dbReference>
<evidence type="ECO:0000259" key="13">
    <source>
        <dbReference type="Pfam" id="PF10502"/>
    </source>
</evidence>
<dbReference type="PANTHER" id="PTHR43390">
    <property type="entry name" value="SIGNAL PEPTIDASE I"/>
    <property type="match status" value="1"/>
</dbReference>
<feature type="active site" evidence="11">
    <location>
        <position position="90"/>
    </location>
</feature>
<feature type="domain" description="Peptidase S26" evidence="13">
    <location>
        <begin position="63"/>
        <end position="296"/>
    </location>
</feature>
<dbReference type="GO" id="GO:0005886">
    <property type="term" value="C:plasma membrane"/>
    <property type="evidence" value="ECO:0007669"/>
    <property type="project" value="UniProtKB-SubCell"/>
</dbReference>
<evidence type="ECO:0000313" key="14">
    <source>
        <dbReference type="EMBL" id="QCI27175.1"/>
    </source>
</evidence>
<dbReference type="InterPro" id="IPR019533">
    <property type="entry name" value="Peptidase_S26"/>
</dbReference>
<evidence type="ECO:0000256" key="1">
    <source>
        <dbReference type="ARBA" id="ARBA00000677"/>
    </source>
</evidence>
<dbReference type="EC" id="3.4.21.89" evidence="4 12"/>
<evidence type="ECO:0000256" key="8">
    <source>
        <dbReference type="ARBA" id="ARBA00022801"/>
    </source>
</evidence>
<comment type="similarity">
    <text evidence="3 12">Belongs to the peptidase S26 family.</text>
</comment>
<dbReference type="NCBIfam" id="TIGR02227">
    <property type="entry name" value="sigpep_I_bact"/>
    <property type="match status" value="1"/>
</dbReference>
<dbReference type="OrthoDB" id="9815782at2"/>
<evidence type="ECO:0000256" key="7">
    <source>
        <dbReference type="ARBA" id="ARBA00022692"/>
    </source>
</evidence>
<evidence type="ECO:0000313" key="15">
    <source>
        <dbReference type="Proteomes" id="UP000298603"/>
    </source>
</evidence>
<dbReference type="EMBL" id="CP032996">
    <property type="protein sequence ID" value="QCI27175.1"/>
    <property type="molecule type" value="Genomic_DNA"/>
</dbReference>
<evidence type="ECO:0000256" key="10">
    <source>
        <dbReference type="ARBA" id="ARBA00023136"/>
    </source>
</evidence>
<sequence>MNYIILNFFSILIFMTGIFWLYSKIIKLNNKNGDFNRNIELQKQNYQLNQKKKCKINNIFKSIGSLFPILFIVCIIRCFFYEPFYIPSESMLPNLLPGDYIIVKKFFYGIKNPFTGNIIIKYHDFKRGDIIVFKNPNNPYQNYIKRIIGIPGDKIIYDPINKIITIYENYNNINKRKIIFKHYVFNKYNTNAIENTNIKKNIEDIKKINNNCNILNHHSMIYQEVLDNHKYNILISHKDKSNMQEYYKQKNQSSAIWIIPPKQYFVLGDNRDNSLDSRYWGFVPEKNILGKADYIWMNLERNENKWPIGINLNRIGKIY</sequence>
<organism evidence="14 15">
    <name type="scientific">Buchnera aphidicola</name>
    <name type="common">Therioaphis trifolii</name>
    <dbReference type="NCBI Taxonomy" id="1241884"/>
    <lineage>
        <taxon>Bacteria</taxon>
        <taxon>Pseudomonadati</taxon>
        <taxon>Pseudomonadota</taxon>
        <taxon>Gammaproteobacteria</taxon>
        <taxon>Enterobacterales</taxon>
        <taxon>Erwiniaceae</taxon>
        <taxon>Buchnera</taxon>
    </lineage>
</organism>
<dbReference type="InterPro" id="IPR019766">
    <property type="entry name" value="Sign_pep_all-beta_subdom"/>
</dbReference>
<keyword evidence="9 12" id="KW-1133">Transmembrane helix</keyword>
<dbReference type="CDD" id="cd06530">
    <property type="entry name" value="S26_SPase_I"/>
    <property type="match status" value="1"/>
</dbReference>
<gene>
    <name evidence="14" type="ORF">D9V81_00910</name>
</gene>
<keyword evidence="8 12" id="KW-0378">Hydrolase</keyword>
<dbReference type="InterPro" id="IPR019757">
    <property type="entry name" value="Pept_S26A_signal_pept_1_Lys-AS"/>
</dbReference>
<dbReference type="GO" id="GO:0009003">
    <property type="term" value="F:signal peptidase activity"/>
    <property type="evidence" value="ECO:0007669"/>
    <property type="project" value="UniProtKB-EC"/>
</dbReference>
<evidence type="ECO:0000256" key="5">
    <source>
        <dbReference type="ARBA" id="ARBA00019232"/>
    </source>
</evidence>